<dbReference type="InterPro" id="IPR036259">
    <property type="entry name" value="MFS_trans_sf"/>
</dbReference>
<dbReference type="GO" id="GO:0005886">
    <property type="term" value="C:plasma membrane"/>
    <property type="evidence" value="ECO:0007669"/>
    <property type="project" value="TreeGrafter"/>
</dbReference>
<evidence type="ECO:0000256" key="4">
    <source>
        <dbReference type="ARBA" id="ARBA00022989"/>
    </source>
</evidence>
<evidence type="ECO:0000256" key="5">
    <source>
        <dbReference type="ARBA" id="ARBA00023136"/>
    </source>
</evidence>
<dbReference type="HOGENOM" id="CLU_012970_2_0_1"/>
<organism evidence="7 8">
    <name type="scientific">Capronia epimyces CBS 606.96</name>
    <dbReference type="NCBI Taxonomy" id="1182542"/>
    <lineage>
        <taxon>Eukaryota</taxon>
        <taxon>Fungi</taxon>
        <taxon>Dikarya</taxon>
        <taxon>Ascomycota</taxon>
        <taxon>Pezizomycotina</taxon>
        <taxon>Eurotiomycetes</taxon>
        <taxon>Chaetothyriomycetidae</taxon>
        <taxon>Chaetothyriales</taxon>
        <taxon>Herpotrichiellaceae</taxon>
        <taxon>Capronia</taxon>
    </lineage>
</organism>
<evidence type="ECO:0008006" key="9">
    <source>
        <dbReference type="Google" id="ProtNLM"/>
    </source>
</evidence>
<keyword evidence="3 6" id="KW-0812">Transmembrane</keyword>
<comment type="subcellular location">
    <subcellularLocation>
        <location evidence="1">Membrane</location>
        <topology evidence="1">Multi-pass membrane protein</topology>
    </subcellularLocation>
</comment>
<dbReference type="AlphaFoldDB" id="W9Y3R3"/>
<keyword evidence="4 6" id="KW-1133">Transmembrane helix</keyword>
<comment type="caution">
    <text evidence="7">The sequence shown here is derived from an EMBL/GenBank/DDBJ whole genome shotgun (WGS) entry which is preliminary data.</text>
</comment>
<proteinExistence type="predicted"/>
<keyword evidence="2" id="KW-0813">Transport</keyword>
<dbReference type="Gene3D" id="1.20.1250.20">
    <property type="entry name" value="MFS general substrate transporter like domains"/>
    <property type="match status" value="2"/>
</dbReference>
<evidence type="ECO:0000313" key="7">
    <source>
        <dbReference type="EMBL" id="EXJ77109.1"/>
    </source>
</evidence>
<dbReference type="SUPFAM" id="SSF103473">
    <property type="entry name" value="MFS general substrate transporter"/>
    <property type="match status" value="2"/>
</dbReference>
<feature type="transmembrane region" description="Helical" evidence="6">
    <location>
        <begin position="143"/>
        <end position="164"/>
    </location>
</feature>
<feature type="transmembrane region" description="Helical" evidence="6">
    <location>
        <begin position="286"/>
        <end position="307"/>
    </location>
</feature>
<gene>
    <name evidence="7" type="ORF">A1O3_10267</name>
</gene>
<name>W9Y3R3_9EURO</name>
<dbReference type="InterPro" id="IPR010573">
    <property type="entry name" value="MFS_Str1/Tri12-like"/>
</dbReference>
<keyword evidence="8" id="KW-1185">Reference proteome</keyword>
<dbReference type="Proteomes" id="UP000019478">
    <property type="component" value="Unassembled WGS sequence"/>
</dbReference>
<dbReference type="RefSeq" id="XP_007738547.1">
    <property type="nucleotide sequence ID" value="XM_007740357.1"/>
</dbReference>
<feature type="transmembrane region" description="Helical" evidence="6">
    <location>
        <begin position="425"/>
        <end position="442"/>
    </location>
</feature>
<feature type="transmembrane region" description="Helical" evidence="6">
    <location>
        <begin position="237"/>
        <end position="259"/>
    </location>
</feature>
<dbReference type="GO" id="GO:0015343">
    <property type="term" value="F:siderophore-iron transmembrane transporter activity"/>
    <property type="evidence" value="ECO:0007669"/>
    <property type="project" value="TreeGrafter"/>
</dbReference>
<keyword evidence="5 6" id="KW-0472">Membrane</keyword>
<feature type="transmembrane region" description="Helical" evidence="6">
    <location>
        <begin position="170"/>
        <end position="194"/>
    </location>
</feature>
<evidence type="ECO:0000256" key="2">
    <source>
        <dbReference type="ARBA" id="ARBA00022448"/>
    </source>
</evidence>
<evidence type="ECO:0000256" key="1">
    <source>
        <dbReference type="ARBA" id="ARBA00004141"/>
    </source>
</evidence>
<evidence type="ECO:0000256" key="6">
    <source>
        <dbReference type="SAM" id="Phobius"/>
    </source>
</evidence>
<feature type="transmembrane region" description="Helical" evidence="6">
    <location>
        <begin position="57"/>
        <end position="77"/>
    </location>
</feature>
<sequence length="623" mass="67004">MATIIPEIDAKDLVDIKRAPDDDGFGKAGRVASATDHGMGTTVSTAQEASGIVAASWTVRTLIIGWAGALLLSFVLIYDSQTLSAYQPYATSSFSSVSLLGTIATVQAVVETSTRPRLPHRPDCGANKPPLVMYIPLAKLSDVYGRGEMFAVSVLFATIGQIMLATSRSISVYAGAQIFFVLGAVGLKCMLQLFAGDTSNLMHRSFMSAVPTMPAIITSWTASLLANAVLKGASWRWGYGIFAILFPVTSLPLLITLFYHQRKAARSLGPRPRFDMHKQLTHLKELDPIGLLFFSAALALIVVPITISQTNTGGWGSAHIIAMLVVGVVSAIIFVVWELKWAKYTMLPPAMLKNRTVAVSVIIAILNYGALYCYYPYLFTFVVVNGNHSTVAGTNMVILPTFCLVFGQIIGAISLRYFGRYKWTVLFGNGVQVISFGLLYKFRHTAHSLAGMIVSLVLYGLGGGMFSVLQTGCQASVSQGAMATVTALFWTGLNLGSSVGGAISGGIWTNLLPNKLKHNLPASAQSELAAIEGSIVVAMEVPWGSALRDSINLSYDETMRVMMMTALIVQACAFLMTLLLKDIDLKAVDSTRDYGGAVVGQVDGKAKQHSGQEMDKELEVYKQ</sequence>
<feature type="transmembrane region" description="Helical" evidence="6">
    <location>
        <begin position="481"/>
        <end position="508"/>
    </location>
</feature>
<dbReference type="GeneID" id="19174347"/>
<dbReference type="OrthoDB" id="2241241at2759"/>
<feature type="transmembrane region" description="Helical" evidence="6">
    <location>
        <begin position="319"/>
        <end position="337"/>
    </location>
</feature>
<accession>W9Y3R3</accession>
<feature type="transmembrane region" description="Helical" evidence="6">
    <location>
        <begin position="397"/>
        <end position="418"/>
    </location>
</feature>
<dbReference type="Pfam" id="PF06609">
    <property type="entry name" value="TRI12"/>
    <property type="match status" value="1"/>
</dbReference>
<feature type="transmembrane region" description="Helical" evidence="6">
    <location>
        <begin position="448"/>
        <end position="469"/>
    </location>
</feature>
<protein>
    <recommendedName>
        <fullName evidence="9">Major facilitator superfamily (MFS) profile domain-containing protein</fullName>
    </recommendedName>
</protein>
<dbReference type="PANTHER" id="PTHR23501:SF87">
    <property type="entry name" value="SIDEROPHORE IRON TRANSPORTER 2"/>
    <property type="match status" value="1"/>
</dbReference>
<evidence type="ECO:0000313" key="8">
    <source>
        <dbReference type="Proteomes" id="UP000019478"/>
    </source>
</evidence>
<evidence type="ECO:0000256" key="3">
    <source>
        <dbReference type="ARBA" id="ARBA00022692"/>
    </source>
</evidence>
<feature type="transmembrane region" description="Helical" evidence="6">
    <location>
        <begin position="561"/>
        <end position="580"/>
    </location>
</feature>
<reference evidence="7 8" key="1">
    <citation type="submission" date="2013-03" db="EMBL/GenBank/DDBJ databases">
        <title>The Genome Sequence of Capronia epimyces CBS 606.96.</title>
        <authorList>
            <consortium name="The Broad Institute Genomics Platform"/>
            <person name="Cuomo C."/>
            <person name="de Hoog S."/>
            <person name="Gorbushina A."/>
            <person name="Walker B."/>
            <person name="Young S.K."/>
            <person name="Zeng Q."/>
            <person name="Gargeya S."/>
            <person name="Fitzgerald M."/>
            <person name="Haas B."/>
            <person name="Abouelleil A."/>
            <person name="Allen A.W."/>
            <person name="Alvarado L."/>
            <person name="Arachchi H.M."/>
            <person name="Berlin A.M."/>
            <person name="Chapman S.B."/>
            <person name="Gainer-Dewar J."/>
            <person name="Goldberg J."/>
            <person name="Griggs A."/>
            <person name="Gujja S."/>
            <person name="Hansen M."/>
            <person name="Howarth C."/>
            <person name="Imamovic A."/>
            <person name="Ireland A."/>
            <person name="Larimer J."/>
            <person name="McCowan C."/>
            <person name="Murphy C."/>
            <person name="Pearson M."/>
            <person name="Poon T.W."/>
            <person name="Priest M."/>
            <person name="Roberts A."/>
            <person name="Saif S."/>
            <person name="Shea T."/>
            <person name="Sisk P."/>
            <person name="Sykes S."/>
            <person name="Wortman J."/>
            <person name="Nusbaum C."/>
            <person name="Birren B."/>
        </authorList>
    </citation>
    <scope>NUCLEOTIDE SEQUENCE [LARGE SCALE GENOMIC DNA]</scope>
    <source>
        <strain evidence="7 8">CBS 606.96</strain>
    </source>
</reference>
<dbReference type="eggNOG" id="KOG0254">
    <property type="taxonomic scope" value="Eukaryota"/>
</dbReference>
<feature type="transmembrane region" description="Helical" evidence="6">
    <location>
        <begin position="357"/>
        <end position="377"/>
    </location>
</feature>
<dbReference type="PANTHER" id="PTHR23501">
    <property type="entry name" value="MAJOR FACILITATOR SUPERFAMILY"/>
    <property type="match status" value="1"/>
</dbReference>
<feature type="transmembrane region" description="Helical" evidence="6">
    <location>
        <begin position="206"/>
        <end position="225"/>
    </location>
</feature>
<dbReference type="EMBL" id="AMGY01000011">
    <property type="protein sequence ID" value="EXJ77109.1"/>
    <property type="molecule type" value="Genomic_DNA"/>
</dbReference>